<proteinExistence type="predicted"/>
<accession>A0A3M7PDR7</accession>
<protein>
    <submittedName>
        <fullName evidence="1">Uncharacterized protein</fullName>
    </submittedName>
</protein>
<name>A0A3M7PDR7_BRAPC</name>
<sequence length="64" mass="7362">MISQNSSTCRFSDLFSYVATHDLCYVFLRFFVSILGTKAKLIRLSLVATFSIFKYLLNTNPEKT</sequence>
<organism evidence="1 2">
    <name type="scientific">Brachionus plicatilis</name>
    <name type="common">Marine rotifer</name>
    <name type="synonym">Brachionus muelleri</name>
    <dbReference type="NCBI Taxonomy" id="10195"/>
    <lineage>
        <taxon>Eukaryota</taxon>
        <taxon>Metazoa</taxon>
        <taxon>Spiralia</taxon>
        <taxon>Gnathifera</taxon>
        <taxon>Rotifera</taxon>
        <taxon>Eurotatoria</taxon>
        <taxon>Monogononta</taxon>
        <taxon>Pseudotrocha</taxon>
        <taxon>Ploima</taxon>
        <taxon>Brachionidae</taxon>
        <taxon>Brachionus</taxon>
    </lineage>
</organism>
<comment type="caution">
    <text evidence="1">The sequence shown here is derived from an EMBL/GenBank/DDBJ whole genome shotgun (WGS) entry which is preliminary data.</text>
</comment>
<reference evidence="1 2" key="1">
    <citation type="journal article" date="2018" name="Sci. Rep.">
        <title>Genomic signatures of local adaptation to the degree of environmental predictability in rotifers.</title>
        <authorList>
            <person name="Franch-Gras L."/>
            <person name="Hahn C."/>
            <person name="Garcia-Roger E.M."/>
            <person name="Carmona M.J."/>
            <person name="Serra M."/>
            <person name="Gomez A."/>
        </authorList>
    </citation>
    <scope>NUCLEOTIDE SEQUENCE [LARGE SCALE GENOMIC DNA]</scope>
    <source>
        <strain evidence="1">HYR1</strain>
    </source>
</reference>
<evidence type="ECO:0000313" key="1">
    <source>
        <dbReference type="EMBL" id="RMZ96874.1"/>
    </source>
</evidence>
<gene>
    <name evidence="1" type="ORF">BpHYR1_008757</name>
</gene>
<keyword evidence="2" id="KW-1185">Reference proteome</keyword>
<evidence type="ECO:0000313" key="2">
    <source>
        <dbReference type="Proteomes" id="UP000276133"/>
    </source>
</evidence>
<dbReference type="Proteomes" id="UP000276133">
    <property type="component" value="Unassembled WGS sequence"/>
</dbReference>
<dbReference type="AlphaFoldDB" id="A0A3M7PDR7"/>
<dbReference type="EMBL" id="REGN01011820">
    <property type="protein sequence ID" value="RMZ96874.1"/>
    <property type="molecule type" value="Genomic_DNA"/>
</dbReference>